<dbReference type="OrthoDB" id="5298304at2759"/>
<keyword evidence="5 6" id="KW-0472">Membrane</keyword>
<keyword evidence="2" id="KW-0813">Transport</keyword>
<dbReference type="InterPro" id="IPR036259">
    <property type="entry name" value="MFS_trans_sf"/>
</dbReference>
<evidence type="ECO:0000256" key="4">
    <source>
        <dbReference type="ARBA" id="ARBA00022989"/>
    </source>
</evidence>
<dbReference type="PANTHER" id="PTHR43791:SF33">
    <property type="entry name" value="VITAMIN H TRANSPORTER 1"/>
    <property type="match status" value="1"/>
</dbReference>
<dbReference type="GO" id="GO:1905135">
    <property type="term" value="P:biotin import across plasma membrane"/>
    <property type="evidence" value="ECO:0007669"/>
    <property type="project" value="TreeGrafter"/>
</dbReference>
<evidence type="ECO:0000256" key="1">
    <source>
        <dbReference type="ARBA" id="ARBA00004141"/>
    </source>
</evidence>
<dbReference type="GO" id="GO:0005811">
    <property type="term" value="C:lipid droplet"/>
    <property type="evidence" value="ECO:0007669"/>
    <property type="project" value="InterPro"/>
</dbReference>
<feature type="transmembrane region" description="Helical" evidence="6">
    <location>
        <begin position="655"/>
        <end position="675"/>
    </location>
</feature>
<accession>A0A9P8AG85</accession>
<dbReference type="GO" id="GO:0015295">
    <property type="term" value="F:solute:proton symporter activity"/>
    <property type="evidence" value="ECO:0007669"/>
    <property type="project" value="TreeGrafter"/>
</dbReference>
<feature type="transmembrane region" description="Helical" evidence="6">
    <location>
        <begin position="625"/>
        <end position="643"/>
    </location>
</feature>
<dbReference type="InterPro" id="IPR019363">
    <property type="entry name" value="LDAH"/>
</dbReference>
<evidence type="ECO:0000256" key="3">
    <source>
        <dbReference type="ARBA" id="ARBA00022692"/>
    </source>
</evidence>
<organism evidence="8 9">
    <name type="scientific">Scheffersomyces spartinae</name>
    <dbReference type="NCBI Taxonomy" id="45513"/>
    <lineage>
        <taxon>Eukaryota</taxon>
        <taxon>Fungi</taxon>
        <taxon>Dikarya</taxon>
        <taxon>Ascomycota</taxon>
        <taxon>Saccharomycotina</taxon>
        <taxon>Pichiomycetes</taxon>
        <taxon>Debaryomycetaceae</taxon>
        <taxon>Scheffersomyces</taxon>
    </lineage>
</organism>
<feature type="transmembrane region" description="Helical" evidence="6">
    <location>
        <begin position="334"/>
        <end position="355"/>
    </location>
</feature>
<dbReference type="InterPro" id="IPR029058">
    <property type="entry name" value="AB_hydrolase_fold"/>
</dbReference>
<sequence length="789" mass="90223">MVFIPGNPGLIDFYTVYLNLVQESFPEYNIVCIGHDGYCKRDRDFQYFNLEHQISQKHRYISEYVLQKTTESPETKVVELTFLCHSMGAWMMQRLVKRLLDDKQLQGKMEIKFVGLICPTIVDIWKSSKGRKFTHMFAYLPVIWLFLMFSRFLTLLFNENNLKWIIRRFSLPKPVLTLKDALQSFDNSVEGAYLLIVNHQILEQTLLMAEEELQQIRQNDELNDWFFQNVPKEHGINIWCFFAADDYWVHNSTRDYILNRYHDMHSKKVRFEVRRGIDHSFCVHQKEPISNSEVETMNSKSLDATKYSEVGEDGRLELDTKALDKIYYKLDLRIIPALWSLYFLTSFGGSAYGLTLTMNRTQGHSLGQALKLTPHNISTASALYYVGYIIFDVPMNLIMTKVSPQTWLSRIVITVGLVYTCYHALSNAHGLYAVRFISGMVGAGTWPGMSYYISLFYPNERLTRRIGYYFTAAQISAAVAGLVSAGVQKMDGALGRTGWQWMYLIYGCVTMAVGILLLWWLPDRPFKKPVDLATRTGWKKIYYRYFTSPAPLSEQERELHRKDLEHRYKMLSWTWKDVVMVVSDLRIWPMIIMYFGVVGTGFGLAVFGSTIIATNNPSLTSIQVSLLYAPIWLFDLGGILTITPIVDRYKKLRPLVFCLACCVIMCGMFVTTFAKGSWNKYGGLLIAGYGLGPTVPIIMAWAAEIFGPRYGDVGTAVSAAVVSGLGNLGSVTATYALYSGWPADKKRLYRNSNMILVLMLGISIIACGICYLIKDKVRQNKPEVEESEE</sequence>
<dbReference type="GO" id="GO:0015225">
    <property type="term" value="F:biotin transmembrane transporter activity"/>
    <property type="evidence" value="ECO:0007669"/>
    <property type="project" value="TreeGrafter"/>
</dbReference>
<feature type="transmembrane region" description="Helical" evidence="6">
    <location>
        <begin position="407"/>
        <end position="425"/>
    </location>
</feature>
<keyword evidence="4 6" id="KW-1133">Transmembrane helix</keyword>
<feature type="transmembrane region" description="Helical" evidence="6">
    <location>
        <begin position="681"/>
        <end position="703"/>
    </location>
</feature>
<evidence type="ECO:0000313" key="8">
    <source>
        <dbReference type="EMBL" id="KAG7191379.1"/>
    </source>
</evidence>
<feature type="transmembrane region" description="Helical" evidence="6">
    <location>
        <begin position="136"/>
        <end position="158"/>
    </location>
</feature>
<feature type="transmembrane region" description="Helical" evidence="6">
    <location>
        <begin position="715"/>
        <end position="738"/>
    </location>
</feature>
<dbReference type="PANTHER" id="PTHR43791">
    <property type="entry name" value="PERMEASE-RELATED"/>
    <property type="match status" value="1"/>
</dbReference>
<dbReference type="GeneID" id="66116874"/>
<feature type="transmembrane region" description="Helical" evidence="6">
    <location>
        <begin position="591"/>
        <end position="613"/>
    </location>
</feature>
<evidence type="ECO:0000256" key="2">
    <source>
        <dbReference type="ARBA" id="ARBA00022448"/>
    </source>
</evidence>
<keyword evidence="9" id="KW-1185">Reference proteome</keyword>
<protein>
    <recommendedName>
        <fullName evidence="7">Major facilitator superfamily (MFS) profile domain-containing protein</fullName>
    </recommendedName>
</protein>
<feature type="transmembrane region" description="Helical" evidence="6">
    <location>
        <begin position="754"/>
        <end position="773"/>
    </location>
</feature>
<evidence type="ECO:0000256" key="5">
    <source>
        <dbReference type="ARBA" id="ARBA00023136"/>
    </source>
</evidence>
<comment type="caution">
    <text evidence="8">The sequence shown here is derived from an EMBL/GenBank/DDBJ whole genome shotgun (WGS) entry which is preliminary data.</text>
</comment>
<dbReference type="Gene3D" id="1.20.1250.20">
    <property type="entry name" value="MFS general substrate transporter like domains"/>
    <property type="match status" value="2"/>
</dbReference>
<dbReference type="GO" id="GO:1901604">
    <property type="term" value="F:dethiobiotin transmembrane transporter activity"/>
    <property type="evidence" value="ECO:0007669"/>
    <property type="project" value="TreeGrafter"/>
</dbReference>
<dbReference type="Pfam" id="PF10230">
    <property type="entry name" value="LIDHydrolase"/>
    <property type="match status" value="1"/>
</dbReference>
<gene>
    <name evidence="8" type="ORF">KQ657_003500</name>
</gene>
<feature type="transmembrane region" description="Helical" evidence="6">
    <location>
        <begin position="466"/>
        <end position="487"/>
    </location>
</feature>
<dbReference type="GO" id="GO:0005886">
    <property type="term" value="C:plasma membrane"/>
    <property type="evidence" value="ECO:0007669"/>
    <property type="project" value="TreeGrafter"/>
</dbReference>
<dbReference type="Proteomes" id="UP000790833">
    <property type="component" value="Unassembled WGS sequence"/>
</dbReference>
<dbReference type="PROSITE" id="PS50850">
    <property type="entry name" value="MFS"/>
    <property type="match status" value="1"/>
</dbReference>
<reference evidence="8" key="1">
    <citation type="submission" date="2021-03" db="EMBL/GenBank/DDBJ databases">
        <authorList>
            <person name="Palmer J.M."/>
        </authorList>
    </citation>
    <scope>NUCLEOTIDE SEQUENCE</scope>
    <source>
        <strain evidence="8">ARV_011</strain>
    </source>
</reference>
<evidence type="ECO:0000313" key="9">
    <source>
        <dbReference type="Proteomes" id="UP000790833"/>
    </source>
</evidence>
<dbReference type="FunFam" id="1.20.1250.20:FF:000399">
    <property type="entry name" value="MFS general substrate transporter"/>
    <property type="match status" value="1"/>
</dbReference>
<feature type="transmembrane region" description="Helical" evidence="6">
    <location>
        <begin position="431"/>
        <end position="454"/>
    </location>
</feature>
<dbReference type="RefSeq" id="XP_043046931.1">
    <property type="nucleotide sequence ID" value="XM_043194219.1"/>
</dbReference>
<proteinExistence type="predicted"/>
<comment type="subcellular location">
    <subcellularLocation>
        <location evidence="1">Membrane</location>
        <topology evidence="1">Multi-pass membrane protein</topology>
    </subcellularLocation>
</comment>
<dbReference type="Pfam" id="PF07690">
    <property type="entry name" value="MFS_1"/>
    <property type="match status" value="1"/>
</dbReference>
<dbReference type="InterPro" id="IPR011701">
    <property type="entry name" value="MFS"/>
</dbReference>
<dbReference type="FunFam" id="1.20.1250.20:FF:000278">
    <property type="entry name" value="Putative MFS transporter"/>
    <property type="match status" value="1"/>
</dbReference>
<feature type="domain" description="Major facilitator superfamily (MFS) profile" evidence="7">
    <location>
        <begin position="341"/>
        <end position="778"/>
    </location>
</feature>
<dbReference type="SUPFAM" id="SSF103473">
    <property type="entry name" value="MFS general substrate transporter"/>
    <property type="match status" value="1"/>
</dbReference>
<dbReference type="InterPro" id="IPR020846">
    <property type="entry name" value="MFS_dom"/>
</dbReference>
<name>A0A9P8AG85_9ASCO</name>
<feature type="transmembrane region" description="Helical" evidence="6">
    <location>
        <begin position="375"/>
        <end position="395"/>
    </location>
</feature>
<keyword evidence="3 6" id="KW-0812">Transmembrane</keyword>
<evidence type="ECO:0000259" key="7">
    <source>
        <dbReference type="PROSITE" id="PS50850"/>
    </source>
</evidence>
<dbReference type="SUPFAM" id="SSF53474">
    <property type="entry name" value="alpha/beta-Hydrolases"/>
    <property type="match status" value="1"/>
</dbReference>
<feature type="transmembrane region" description="Helical" evidence="6">
    <location>
        <begin position="499"/>
        <end position="521"/>
    </location>
</feature>
<dbReference type="AlphaFoldDB" id="A0A9P8AG85"/>
<dbReference type="EMBL" id="JAHMUF010000031">
    <property type="protein sequence ID" value="KAG7191379.1"/>
    <property type="molecule type" value="Genomic_DNA"/>
</dbReference>
<dbReference type="GO" id="GO:0016298">
    <property type="term" value="F:lipase activity"/>
    <property type="evidence" value="ECO:0007669"/>
    <property type="project" value="InterPro"/>
</dbReference>
<dbReference type="GO" id="GO:0019915">
    <property type="term" value="P:lipid storage"/>
    <property type="evidence" value="ECO:0007669"/>
    <property type="project" value="InterPro"/>
</dbReference>
<evidence type="ECO:0000256" key="6">
    <source>
        <dbReference type="SAM" id="Phobius"/>
    </source>
</evidence>